<dbReference type="SMART" id="SM00369">
    <property type="entry name" value="LRR_TYP"/>
    <property type="match status" value="6"/>
</dbReference>
<keyword evidence="9" id="KW-1185">Reference proteome</keyword>
<feature type="chain" id="PRO_5035420319" description="LRRCT domain-containing protein" evidence="6">
    <location>
        <begin position="20"/>
        <end position="598"/>
    </location>
</feature>
<keyword evidence="1" id="KW-0433">Leucine-rich repeat</keyword>
<name>A0A8K0P076_LADFU</name>
<feature type="compositionally biased region" description="Polar residues" evidence="4">
    <location>
        <begin position="129"/>
        <end position="148"/>
    </location>
</feature>
<evidence type="ECO:0000256" key="1">
    <source>
        <dbReference type="ARBA" id="ARBA00022614"/>
    </source>
</evidence>
<dbReference type="InterPro" id="IPR001611">
    <property type="entry name" value="Leu-rich_rpt"/>
</dbReference>
<evidence type="ECO:0000313" key="8">
    <source>
        <dbReference type="EMBL" id="KAG8226369.1"/>
    </source>
</evidence>
<evidence type="ECO:0000256" key="3">
    <source>
        <dbReference type="ARBA" id="ARBA00022737"/>
    </source>
</evidence>
<evidence type="ECO:0000259" key="7">
    <source>
        <dbReference type="SMART" id="SM00082"/>
    </source>
</evidence>
<evidence type="ECO:0000256" key="6">
    <source>
        <dbReference type="SAM" id="SignalP"/>
    </source>
</evidence>
<dbReference type="EMBL" id="KZ308277">
    <property type="protein sequence ID" value="KAG8226369.1"/>
    <property type="molecule type" value="Genomic_DNA"/>
</dbReference>
<dbReference type="SUPFAM" id="SSF52058">
    <property type="entry name" value="L domain-like"/>
    <property type="match status" value="1"/>
</dbReference>
<dbReference type="InterPro" id="IPR003591">
    <property type="entry name" value="Leu-rich_rpt_typical-subtyp"/>
</dbReference>
<reference evidence="8" key="1">
    <citation type="submission" date="2013-04" db="EMBL/GenBank/DDBJ databases">
        <authorList>
            <person name="Qu J."/>
            <person name="Murali S.C."/>
            <person name="Bandaranaike D."/>
            <person name="Bellair M."/>
            <person name="Blankenburg K."/>
            <person name="Chao H."/>
            <person name="Dinh H."/>
            <person name="Doddapaneni H."/>
            <person name="Downs B."/>
            <person name="Dugan-Rocha S."/>
            <person name="Elkadiri S."/>
            <person name="Gnanaolivu R.D."/>
            <person name="Hernandez B."/>
            <person name="Javaid M."/>
            <person name="Jayaseelan J.C."/>
            <person name="Lee S."/>
            <person name="Li M."/>
            <person name="Ming W."/>
            <person name="Munidasa M."/>
            <person name="Muniz J."/>
            <person name="Nguyen L."/>
            <person name="Ongeri F."/>
            <person name="Osuji N."/>
            <person name="Pu L.-L."/>
            <person name="Puazo M."/>
            <person name="Qu C."/>
            <person name="Quiroz J."/>
            <person name="Raj R."/>
            <person name="Weissenberger G."/>
            <person name="Xin Y."/>
            <person name="Zou X."/>
            <person name="Han Y."/>
            <person name="Richards S."/>
            <person name="Worley K."/>
            <person name="Muzny D."/>
            <person name="Gibbs R."/>
        </authorList>
    </citation>
    <scope>NUCLEOTIDE SEQUENCE</scope>
    <source>
        <strain evidence="8">Sampled in the wild</strain>
    </source>
</reference>
<evidence type="ECO:0000256" key="5">
    <source>
        <dbReference type="SAM" id="Phobius"/>
    </source>
</evidence>
<feature type="transmembrane region" description="Helical" evidence="5">
    <location>
        <begin position="511"/>
        <end position="536"/>
    </location>
</feature>
<feature type="region of interest" description="Disordered" evidence="4">
    <location>
        <begin position="127"/>
        <end position="149"/>
    </location>
</feature>
<sequence>MGSRIGALALLLSVVTTTGIRINGGMCGRCSCEQINQESHVILKIDCSRLHTSDVEFLLGEGDAGKGSPWKIPLSINAFSDIISIVLDGNSIHRIRPLPQLEFEMRNETVNDRQNSTVNETDEVHNAGNVASTNGQLSNTTVGNNSSKPRLELSFRNNHISRVEPGAFLPVSETLWSLDLSDNDITFDVLSASVFRGKFSEESYEPIPLLEKLNLARNQLHSLDGKLFEHLWKSLRVLNLQGNPLGMTMDTATESALSTLKGLRELNLADTGLSSYPRGLAHVLQSLEYLRLDGNAFTTVPDSFSISKPSLHYLNINRNPIRSINNSSFHSHKLAWSKLKVLDMVAMPELEVVDKEAFEPLKELRILRCCYNRKLSYFHEEAFRKVDGWGLEWERWKDFNLKELELQSNNLEFLSPDIVPWDNLDSANLQSNPWACNCSLKPLADVLRIYMIKKDPSLSVGLHCASPPLFQRMSILNIYPSDDEPNASANNIWSNCGESGPRLFWRRRGAIVSALAAVCVAALVSLAVVVLLVVLVRRSIRLESINMPGSVRYVRAPPSFAEDDDEHVIMDMRWATRDGAAAKGAPGTTPNQRWPSLW</sequence>
<dbReference type="PROSITE" id="PS51450">
    <property type="entry name" value="LRR"/>
    <property type="match status" value="1"/>
</dbReference>
<dbReference type="AlphaFoldDB" id="A0A8K0P076"/>
<proteinExistence type="predicted"/>
<evidence type="ECO:0000256" key="2">
    <source>
        <dbReference type="ARBA" id="ARBA00022729"/>
    </source>
</evidence>
<keyword evidence="5" id="KW-1133">Transmembrane helix</keyword>
<dbReference type="InterPro" id="IPR032675">
    <property type="entry name" value="LRR_dom_sf"/>
</dbReference>
<dbReference type="SMART" id="SM00082">
    <property type="entry name" value="LRRCT"/>
    <property type="match status" value="1"/>
</dbReference>
<protein>
    <recommendedName>
        <fullName evidence="7">LRRCT domain-containing protein</fullName>
    </recommendedName>
</protein>
<evidence type="ECO:0000313" key="9">
    <source>
        <dbReference type="Proteomes" id="UP000792457"/>
    </source>
</evidence>
<organism evidence="8 9">
    <name type="scientific">Ladona fulva</name>
    <name type="common">Scarce chaser dragonfly</name>
    <name type="synonym">Libellula fulva</name>
    <dbReference type="NCBI Taxonomy" id="123851"/>
    <lineage>
        <taxon>Eukaryota</taxon>
        <taxon>Metazoa</taxon>
        <taxon>Ecdysozoa</taxon>
        <taxon>Arthropoda</taxon>
        <taxon>Hexapoda</taxon>
        <taxon>Insecta</taxon>
        <taxon>Pterygota</taxon>
        <taxon>Palaeoptera</taxon>
        <taxon>Odonata</taxon>
        <taxon>Epiprocta</taxon>
        <taxon>Anisoptera</taxon>
        <taxon>Libelluloidea</taxon>
        <taxon>Libellulidae</taxon>
        <taxon>Ladona</taxon>
    </lineage>
</organism>
<keyword evidence="3" id="KW-0677">Repeat</keyword>
<keyword evidence="5" id="KW-0812">Transmembrane</keyword>
<dbReference type="PANTHER" id="PTHR24366:SF161">
    <property type="entry name" value="TIR DOMAIN-CONTAINING PROTEIN"/>
    <property type="match status" value="1"/>
</dbReference>
<dbReference type="InterPro" id="IPR000483">
    <property type="entry name" value="Cys-rich_flank_reg_C"/>
</dbReference>
<feature type="domain" description="LRRCT" evidence="7">
    <location>
        <begin position="432"/>
        <end position="486"/>
    </location>
</feature>
<keyword evidence="5" id="KW-0472">Membrane</keyword>
<keyword evidence="2 6" id="KW-0732">Signal</keyword>
<feature type="signal peptide" evidence="6">
    <location>
        <begin position="1"/>
        <end position="19"/>
    </location>
</feature>
<evidence type="ECO:0000256" key="4">
    <source>
        <dbReference type="SAM" id="MobiDB-lite"/>
    </source>
</evidence>
<dbReference type="PANTHER" id="PTHR24366">
    <property type="entry name" value="IG(IMMUNOGLOBULIN) AND LRR(LEUCINE RICH REPEAT) DOMAINS"/>
    <property type="match status" value="1"/>
</dbReference>
<dbReference type="GO" id="GO:0071944">
    <property type="term" value="C:cell periphery"/>
    <property type="evidence" value="ECO:0007669"/>
    <property type="project" value="UniProtKB-ARBA"/>
</dbReference>
<reference evidence="8" key="2">
    <citation type="submission" date="2017-10" db="EMBL/GenBank/DDBJ databases">
        <title>Ladona fulva Genome sequencing and assembly.</title>
        <authorList>
            <person name="Murali S."/>
            <person name="Richards S."/>
            <person name="Bandaranaike D."/>
            <person name="Bellair M."/>
            <person name="Blankenburg K."/>
            <person name="Chao H."/>
            <person name="Dinh H."/>
            <person name="Doddapaneni H."/>
            <person name="Dugan-Rocha S."/>
            <person name="Elkadiri S."/>
            <person name="Gnanaolivu R."/>
            <person name="Hernandez B."/>
            <person name="Skinner E."/>
            <person name="Javaid M."/>
            <person name="Lee S."/>
            <person name="Li M."/>
            <person name="Ming W."/>
            <person name="Munidasa M."/>
            <person name="Muniz J."/>
            <person name="Nguyen L."/>
            <person name="Hughes D."/>
            <person name="Osuji N."/>
            <person name="Pu L.-L."/>
            <person name="Puazo M."/>
            <person name="Qu C."/>
            <person name="Quiroz J."/>
            <person name="Raj R."/>
            <person name="Weissenberger G."/>
            <person name="Xin Y."/>
            <person name="Zou X."/>
            <person name="Han Y."/>
            <person name="Worley K."/>
            <person name="Muzny D."/>
            <person name="Gibbs R."/>
        </authorList>
    </citation>
    <scope>NUCLEOTIDE SEQUENCE</scope>
    <source>
        <strain evidence="8">Sampled in the wild</strain>
    </source>
</reference>
<gene>
    <name evidence="8" type="ORF">J437_LFUL007726</name>
</gene>
<dbReference type="OrthoDB" id="635273at2759"/>
<accession>A0A8K0P076</accession>
<comment type="caution">
    <text evidence="8">The sequence shown here is derived from an EMBL/GenBank/DDBJ whole genome shotgun (WGS) entry which is preliminary data.</text>
</comment>
<dbReference type="Proteomes" id="UP000792457">
    <property type="component" value="Unassembled WGS sequence"/>
</dbReference>
<dbReference type="Gene3D" id="3.80.10.10">
    <property type="entry name" value="Ribonuclease Inhibitor"/>
    <property type="match status" value="3"/>
</dbReference>